<dbReference type="InterPro" id="IPR014752">
    <property type="entry name" value="Arrestin-like_C"/>
</dbReference>
<dbReference type="InterPro" id="IPR050357">
    <property type="entry name" value="Arrestin_domain-protein"/>
</dbReference>
<organism evidence="2 3">
    <name type="scientific">Rotaria sordida</name>
    <dbReference type="NCBI Taxonomy" id="392033"/>
    <lineage>
        <taxon>Eukaryota</taxon>
        <taxon>Metazoa</taxon>
        <taxon>Spiralia</taxon>
        <taxon>Gnathifera</taxon>
        <taxon>Rotifera</taxon>
        <taxon>Eurotatoria</taxon>
        <taxon>Bdelloidea</taxon>
        <taxon>Philodinida</taxon>
        <taxon>Philodinidae</taxon>
        <taxon>Rotaria</taxon>
    </lineage>
</organism>
<dbReference type="Gene3D" id="2.60.40.640">
    <property type="match status" value="2"/>
</dbReference>
<proteinExistence type="predicted"/>
<reference evidence="2" key="1">
    <citation type="submission" date="2021-02" db="EMBL/GenBank/DDBJ databases">
        <authorList>
            <person name="Nowell W R."/>
        </authorList>
    </citation>
    <scope>NUCLEOTIDE SEQUENCE</scope>
</reference>
<protein>
    <recommendedName>
        <fullName evidence="1">Arrestin C-terminal-like domain-containing protein</fullName>
    </recommendedName>
</protein>
<dbReference type="Proteomes" id="UP000663870">
    <property type="component" value="Unassembled WGS sequence"/>
</dbReference>
<dbReference type="InterPro" id="IPR014756">
    <property type="entry name" value="Ig_E-set"/>
</dbReference>
<dbReference type="EMBL" id="CAJNOL010001013">
    <property type="protein sequence ID" value="CAF1264907.1"/>
    <property type="molecule type" value="Genomic_DNA"/>
</dbReference>
<dbReference type="Pfam" id="PF02752">
    <property type="entry name" value="Arrestin_C"/>
    <property type="match status" value="1"/>
</dbReference>
<dbReference type="SUPFAM" id="SSF81296">
    <property type="entry name" value="E set domains"/>
    <property type="match status" value="1"/>
</dbReference>
<dbReference type="PANTHER" id="PTHR11188:SF17">
    <property type="entry name" value="FI21816P1"/>
    <property type="match status" value="1"/>
</dbReference>
<accession>A0A815AVE6</accession>
<dbReference type="AlphaFoldDB" id="A0A815AVE6"/>
<evidence type="ECO:0000313" key="2">
    <source>
        <dbReference type="EMBL" id="CAF1264907.1"/>
    </source>
</evidence>
<dbReference type="GO" id="GO:0005737">
    <property type="term" value="C:cytoplasm"/>
    <property type="evidence" value="ECO:0007669"/>
    <property type="project" value="TreeGrafter"/>
</dbReference>
<evidence type="ECO:0000313" key="3">
    <source>
        <dbReference type="Proteomes" id="UP000663870"/>
    </source>
</evidence>
<keyword evidence="3" id="KW-1185">Reference proteome</keyword>
<dbReference type="GO" id="GO:0015031">
    <property type="term" value="P:protein transport"/>
    <property type="evidence" value="ECO:0007669"/>
    <property type="project" value="TreeGrafter"/>
</dbReference>
<sequence length="366" mass="41164">MGNITSSNNTSTFLSRWPTTGQDLTSKHIQISTDKPDGIYFAGEYIRGTVDIPVSHIQQHIHSKNNRKLIEFLRQKSLGDAIIIELVGDATYSAEVDSAADSDGHATHKVNVCRHRCFITINPDIEELFIQNGNQIETSFDQTINTTCPSTDTQDIPSILPTTIKGTFQLQIPNGLPPSLNNNRSPSVIYTLELHLSSSSYRYQVPLIINSKGYLPASTADIELNGSITSQHDISLTASLSKRFYRPGEQIPVRINYSNPQQRLIRSIAVTLIQFYRIHNDEYRLALDGKEWIFDTSIMLPQQEWFGEVLLQLPCSPLQASFSNQIVGTTQQIECELDYRIFIELNEKKGDNIHLTLPSINVTNQT</sequence>
<dbReference type="SMART" id="SM01017">
    <property type="entry name" value="Arrestin_C"/>
    <property type="match status" value="1"/>
</dbReference>
<dbReference type="InterPro" id="IPR011022">
    <property type="entry name" value="Arrestin_C-like"/>
</dbReference>
<evidence type="ECO:0000259" key="1">
    <source>
        <dbReference type="SMART" id="SM01017"/>
    </source>
</evidence>
<dbReference type="PANTHER" id="PTHR11188">
    <property type="entry name" value="ARRESTIN DOMAIN CONTAINING PROTEIN"/>
    <property type="match status" value="1"/>
</dbReference>
<gene>
    <name evidence="2" type="ORF">JXQ802_LOCUS27682</name>
</gene>
<feature type="domain" description="Arrestin C-terminal-like" evidence="1">
    <location>
        <begin position="230"/>
        <end position="366"/>
    </location>
</feature>
<comment type="caution">
    <text evidence="2">The sequence shown here is derived from an EMBL/GenBank/DDBJ whole genome shotgun (WGS) entry which is preliminary data.</text>
</comment>
<name>A0A815AVE6_9BILA</name>